<name>A0A517YN58_9BACT</name>
<gene>
    <name evidence="1" type="ORF">ETAA8_68120</name>
</gene>
<dbReference type="AlphaFoldDB" id="A0A517YN58"/>
<organism evidence="1 2">
    <name type="scientific">Anatilimnocola aggregata</name>
    <dbReference type="NCBI Taxonomy" id="2528021"/>
    <lineage>
        <taxon>Bacteria</taxon>
        <taxon>Pseudomonadati</taxon>
        <taxon>Planctomycetota</taxon>
        <taxon>Planctomycetia</taxon>
        <taxon>Pirellulales</taxon>
        <taxon>Pirellulaceae</taxon>
        <taxon>Anatilimnocola</taxon>
    </lineage>
</organism>
<dbReference type="InterPro" id="IPR025412">
    <property type="entry name" value="DUF4304"/>
</dbReference>
<evidence type="ECO:0000313" key="2">
    <source>
        <dbReference type="Proteomes" id="UP000315017"/>
    </source>
</evidence>
<proteinExistence type="predicted"/>
<keyword evidence="2" id="KW-1185">Reference proteome</keyword>
<evidence type="ECO:0008006" key="3">
    <source>
        <dbReference type="Google" id="ProtNLM"/>
    </source>
</evidence>
<protein>
    <recommendedName>
        <fullName evidence="3">DUF4304 domain-containing protein</fullName>
    </recommendedName>
</protein>
<dbReference type="Proteomes" id="UP000315017">
    <property type="component" value="Chromosome"/>
</dbReference>
<dbReference type="OrthoDB" id="1097772at2"/>
<sequence>MKTIIETVLDEVLSDEGYRKHGKTWYAMLADVTHVIKLQRSRFGNQYYINVCVWLGPQAEGKLPKEHECHLRSRVEEFSKASLDAMLDLDNQRVTDEKRSTTLRSTLQKSVLPVLEKMGSIEAVTKLHKRKQLGAFAITAEAFPLIGSPH</sequence>
<dbReference type="KEGG" id="aagg:ETAA8_68120"/>
<dbReference type="EMBL" id="CP036274">
    <property type="protein sequence ID" value="QDU31652.1"/>
    <property type="molecule type" value="Genomic_DNA"/>
</dbReference>
<reference evidence="1 2" key="1">
    <citation type="submission" date="2019-02" db="EMBL/GenBank/DDBJ databases">
        <title>Deep-cultivation of Planctomycetes and their phenomic and genomic characterization uncovers novel biology.</title>
        <authorList>
            <person name="Wiegand S."/>
            <person name="Jogler M."/>
            <person name="Boedeker C."/>
            <person name="Pinto D."/>
            <person name="Vollmers J."/>
            <person name="Rivas-Marin E."/>
            <person name="Kohn T."/>
            <person name="Peeters S.H."/>
            <person name="Heuer A."/>
            <person name="Rast P."/>
            <person name="Oberbeckmann S."/>
            <person name="Bunk B."/>
            <person name="Jeske O."/>
            <person name="Meyerdierks A."/>
            <person name="Storesund J.E."/>
            <person name="Kallscheuer N."/>
            <person name="Luecker S."/>
            <person name="Lage O.M."/>
            <person name="Pohl T."/>
            <person name="Merkel B.J."/>
            <person name="Hornburger P."/>
            <person name="Mueller R.-W."/>
            <person name="Bruemmer F."/>
            <person name="Labrenz M."/>
            <person name="Spormann A.M."/>
            <person name="Op den Camp H."/>
            <person name="Overmann J."/>
            <person name="Amann R."/>
            <person name="Jetten M.S.M."/>
            <person name="Mascher T."/>
            <person name="Medema M.H."/>
            <person name="Devos D.P."/>
            <person name="Kaster A.-K."/>
            <person name="Ovreas L."/>
            <person name="Rohde M."/>
            <person name="Galperin M.Y."/>
            <person name="Jogler C."/>
        </authorList>
    </citation>
    <scope>NUCLEOTIDE SEQUENCE [LARGE SCALE GENOMIC DNA]</scope>
    <source>
        <strain evidence="1 2">ETA_A8</strain>
    </source>
</reference>
<evidence type="ECO:0000313" key="1">
    <source>
        <dbReference type="EMBL" id="QDU31652.1"/>
    </source>
</evidence>
<dbReference type="Pfam" id="PF14137">
    <property type="entry name" value="DUF4304"/>
    <property type="match status" value="1"/>
</dbReference>
<accession>A0A517YN58</accession>
<dbReference type="RefSeq" id="WP_145099142.1">
    <property type="nucleotide sequence ID" value="NZ_CP036274.1"/>
</dbReference>